<evidence type="ECO:0000256" key="6">
    <source>
        <dbReference type="SAM" id="MobiDB-lite"/>
    </source>
</evidence>
<dbReference type="PROSITE" id="PS00018">
    <property type="entry name" value="EF_HAND_1"/>
    <property type="match status" value="1"/>
</dbReference>
<feature type="region of interest" description="Disordered" evidence="6">
    <location>
        <begin position="3479"/>
        <end position="3507"/>
    </location>
</feature>
<evidence type="ECO:0000256" key="4">
    <source>
        <dbReference type="ARBA" id="ARBA00023212"/>
    </source>
</evidence>
<dbReference type="SUPFAM" id="SSF47473">
    <property type="entry name" value="EF-hand"/>
    <property type="match status" value="1"/>
</dbReference>
<dbReference type="InterPro" id="IPR018159">
    <property type="entry name" value="Spectrin/alpha-actinin"/>
</dbReference>
<comment type="subcellular location">
    <subcellularLocation>
        <location evidence="1">Cytoplasm</location>
        <location evidence="1">Cytoskeleton</location>
    </subcellularLocation>
</comment>
<evidence type="ECO:0000313" key="10">
    <source>
        <dbReference type="Proteomes" id="UP000274429"/>
    </source>
</evidence>
<dbReference type="GO" id="GO:0005198">
    <property type="term" value="F:structural molecule activity"/>
    <property type="evidence" value="ECO:0007669"/>
    <property type="project" value="TreeGrafter"/>
</dbReference>
<dbReference type="GO" id="GO:0008017">
    <property type="term" value="F:microtubule binding"/>
    <property type="evidence" value="ECO:0007669"/>
    <property type="project" value="InterPro"/>
</dbReference>
<dbReference type="GO" id="GO:0005509">
    <property type="term" value="F:calcium ion binding"/>
    <property type="evidence" value="ECO:0007669"/>
    <property type="project" value="InterPro"/>
</dbReference>
<evidence type="ECO:0000256" key="1">
    <source>
        <dbReference type="ARBA" id="ARBA00004245"/>
    </source>
</evidence>
<protein>
    <submittedName>
        <fullName evidence="11">BRO1 domain-containing protein</fullName>
    </submittedName>
</protein>
<dbReference type="SMART" id="SM00243">
    <property type="entry name" value="GAS2"/>
    <property type="match status" value="1"/>
</dbReference>
<feature type="region of interest" description="Disordered" evidence="6">
    <location>
        <begin position="3134"/>
        <end position="3163"/>
    </location>
</feature>
<dbReference type="EMBL" id="UYWX01000046">
    <property type="protein sequence ID" value="VDM16562.1"/>
    <property type="molecule type" value="Genomic_DNA"/>
</dbReference>
<dbReference type="OrthoDB" id="6283009at2759"/>
<proteinExistence type="predicted"/>
<dbReference type="PROSITE" id="PS50222">
    <property type="entry name" value="EF_HAND_2"/>
    <property type="match status" value="2"/>
</dbReference>
<dbReference type="WBParaSite" id="TTAC_0000051201-mRNA-1">
    <property type="protein sequence ID" value="TTAC_0000051201-mRNA-1"/>
    <property type="gene ID" value="TTAC_0000051201"/>
</dbReference>
<accession>A0A158RDE7</accession>
<feature type="compositionally biased region" description="Basic and acidic residues" evidence="6">
    <location>
        <begin position="3134"/>
        <end position="3150"/>
    </location>
</feature>
<dbReference type="InterPro" id="IPR003108">
    <property type="entry name" value="GAR_dom"/>
</dbReference>
<dbReference type="GO" id="GO:0045104">
    <property type="term" value="P:intermediate filament cytoskeleton organization"/>
    <property type="evidence" value="ECO:0007669"/>
    <property type="project" value="InterPro"/>
</dbReference>
<gene>
    <name evidence="9" type="ORF">TTAC_LOCUS513</name>
</gene>
<keyword evidence="5" id="KW-0175">Coiled coil</keyword>
<organism evidence="11">
    <name type="scientific">Hydatigena taeniaeformis</name>
    <name type="common">Feline tapeworm</name>
    <name type="synonym">Taenia taeniaeformis</name>
    <dbReference type="NCBI Taxonomy" id="6205"/>
    <lineage>
        <taxon>Eukaryota</taxon>
        <taxon>Metazoa</taxon>
        <taxon>Spiralia</taxon>
        <taxon>Lophotrochozoa</taxon>
        <taxon>Platyhelminthes</taxon>
        <taxon>Cestoda</taxon>
        <taxon>Eucestoda</taxon>
        <taxon>Cyclophyllidea</taxon>
        <taxon>Taeniidae</taxon>
        <taxon>Hydatigera</taxon>
    </lineage>
</organism>
<feature type="region of interest" description="Disordered" evidence="6">
    <location>
        <begin position="3655"/>
        <end position="3711"/>
    </location>
</feature>
<dbReference type="InterPro" id="IPR036534">
    <property type="entry name" value="GAR_dom_sf"/>
</dbReference>
<evidence type="ECO:0000256" key="2">
    <source>
        <dbReference type="ARBA" id="ARBA00022490"/>
    </source>
</evidence>
<reference evidence="9 10" key="2">
    <citation type="submission" date="2018-11" db="EMBL/GenBank/DDBJ databases">
        <authorList>
            <consortium name="Pathogen Informatics"/>
        </authorList>
    </citation>
    <scope>NUCLEOTIDE SEQUENCE [LARGE SCALE GENOMIC DNA]</scope>
</reference>
<dbReference type="CDD" id="cd00051">
    <property type="entry name" value="EFh"/>
    <property type="match status" value="1"/>
</dbReference>
<dbReference type="GO" id="GO:0005737">
    <property type="term" value="C:cytoplasm"/>
    <property type="evidence" value="ECO:0007669"/>
    <property type="project" value="TreeGrafter"/>
</dbReference>
<feature type="domain" description="EF-hand" evidence="7">
    <location>
        <begin position="3263"/>
        <end position="3298"/>
    </location>
</feature>
<dbReference type="Gene3D" id="1.20.58.60">
    <property type="match status" value="10"/>
</dbReference>
<dbReference type="InterPro" id="IPR011992">
    <property type="entry name" value="EF-hand-dom_pair"/>
</dbReference>
<dbReference type="SUPFAM" id="SSF46966">
    <property type="entry name" value="Spectrin repeat"/>
    <property type="match status" value="9"/>
</dbReference>
<keyword evidence="2" id="KW-0963">Cytoplasm</keyword>
<evidence type="ECO:0000256" key="5">
    <source>
        <dbReference type="SAM" id="Coils"/>
    </source>
</evidence>
<feature type="compositionally biased region" description="Polar residues" evidence="6">
    <location>
        <begin position="3673"/>
        <end position="3689"/>
    </location>
</feature>
<dbReference type="Gene3D" id="3.30.920.20">
    <property type="entry name" value="Gas2-like domain"/>
    <property type="match status" value="1"/>
</dbReference>
<name>A0A158RDE7_HYDTA</name>
<dbReference type="GO" id="GO:0005882">
    <property type="term" value="C:intermediate filament"/>
    <property type="evidence" value="ECO:0007669"/>
    <property type="project" value="TreeGrafter"/>
</dbReference>
<feature type="compositionally biased region" description="Basic and acidic residues" evidence="6">
    <location>
        <begin position="3694"/>
        <end position="3711"/>
    </location>
</feature>
<dbReference type="InterPro" id="IPR002017">
    <property type="entry name" value="Spectrin_repeat"/>
</dbReference>
<dbReference type="STRING" id="6205.A0A158RDE7"/>
<feature type="coiled-coil region" evidence="5">
    <location>
        <begin position="2295"/>
        <end position="2322"/>
    </location>
</feature>
<dbReference type="Pfam" id="PF13499">
    <property type="entry name" value="EF-hand_7"/>
    <property type="match status" value="1"/>
</dbReference>
<feature type="domain" description="GAR" evidence="8">
    <location>
        <begin position="3308"/>
        <end position="3380"/>
    </location>
</feature>
<evidence type="ECO:0000256" key="3">
    <source>
        <dbReference type="ARBA" id="ARBA00022837"/>
    </source>
</evidence>
<dbReference type="GO" id="GO:0005886">
    <property type="term" value="C:plasma membrane"/>
    <property type="evidence" value="ECO:0007669"/>
    <property type="project" value="UniProtKB-SubCell"/>
</dbReference>
<dbReference type="InterPro" id="IPR002048">
    <property type="entry name" value="EF_hand_dom"/>
</dbReference>
<feature type="coiled-coil region" evidence="5">
    <location>
        <begin position="603"/>
        <end position="667"/>
    </location>
</feature>
<dbReference type="Gene3D" id="1.10.238.10">
    <property type="entry name" value="EF-hand"/>
    <property type="match status" value="1"/>
</dbReference>
<dbReference type="SMART" id="SM00150">
    <property type="entry name" value="SPEC"/>
    <property type="match status" value="10"/>
</dbReference>
<reference evidence="11" key="1">
    <citation type="submission" date="2016-04" db="UniProtKB">
        <authorList>
            <consortium name="WormBaseParasite"/>
        </authorList>
    </citation>
    <scope>IDENTIFICATION</scope>
</reference>
<evidence type="ECO:0000259" key="7">
    <source>
        <dbReference type="PROSITE" id="PS50222"/>
    </source>
</evidence>
<feature type="domain" description="EF-hand" evidence="7">
    <location>
        <begin position="3227"/>
        <end position="3262"/>
    </location>
</feature>
<dbReference type="InterPro" id="IPR018247">
    <property type="entry name" value="EF_Hand_1_Ca_BS"/>
</dbReference>
<dbReference type="CDD" id="cd00176">
    <property type="entry name" value="SPEC"/>
    <property type="match status" value="2"/>
</dbReference>
<dbReference type="SUPFAM" id="SSF143575">
    <property type="entry name" value="GAS2 domain-like"/>
    <property type="match status" value="1"/>
</dbReference>
<dbReference type="InterPro" id="IPR043197">
    <property type="entry name" value="Plakin"/>
</dbReference>
<dbReference type="GO" id="GO:0042060">
    <property type="term" value="P:wound healing"/>
    <property type="evidence" value="ECO:0007669"/>
    <property type="project" value="TreeGrafter"/>
</dbReference>
<evidence type="ECO:0000259" key="8">
    <source>
        <dbReference type="PROSITE" id="PS51460"/>
    </source>
</evidence>
<feature type="region of interest" description="Disordered" evidence="6">
    <location>
        <begin position="1403"/>
        <end position="1422"/>
    </location>
</feature>
<keyword evidence="3" id="KW-0106">Calcium</keyword>
<dbReference type="Proteomes" id="UP000274429">
    <property type="component" value="Unassembled WGS sequence"/>
</dbReference>
<dbReference type="SMART" id="SM00054">
    <property type="entry name" value="EFh"/>
    <property type="match status" value="2"/>
</dbReference>
<sequence>MYSSLVSNDGYRFDGPGQFCGLSLVLSDGSCPNLFPLSSSGHMSGDLSPILEEVSLPFSQRSLAPNSSLGTSFVALSSLPQSEVNYTRLFGGVLTELDSKMAWILTLQERIFNETSISLNDNDNQKLLDRYYEINNDLLIHKQDALAVCERAELLAQEAIAALSSEKRSLLETKAKEVRLALGQLIQEADLRIHLLAASLDNLEQLTFQLQDLKPWLTSVEQSLKETLEIEASHPENLSAKQIQLSRTEHELLARQADLASVMSSAQKFLTCLEKYNTAKLEYASLTGAKLPPPQTTESVISAVETAVEWTQNKFNKLEHSAREYASIYSDAAMSFNEFTMGIAKCCESLDAAEKVFWQSTRKLLAAGVDVNPRCEASARTPVNPQMITNPVLALKMQADELSNRKLPAVLVPSSTIKTCINEPLENVEARLSYLSKELDSMEKEIKSILGVINVTDDSLAATSAWLEDAIAGAEEKNELTLLEASKTNNKLQAELSAHEPGLQALLESTQEEVERLEKLGERQEEIEKAKEKVVTATKLVDKCAELRNKLSRDQILLDELGRKSLLLDSISKNISVFVNSARSDLSAIAGGRINEDESNDRLMETEDTRNSKIAELNQLEEVINKLALETNDLGQEPGITSAKEKIATARAELVNLDQSIRQARQICKDRLQRTSQFEAKRGKLLDWLQSLEKRLDTGIFTDRSTIEDVSLREQLKELEKIATECNVLENEVELACGLLKPSESLIDDKLVQDAESLRNGCERLKGRACSMKSASTSSLRRLETFANAFTEANAWLTQRLNQITQLQLTSVNCQEIHSLRKKLDRFRDEFETMTPRIDGLRRLGNELLNQKGAGRGSGRIRDQMNNIEKKWQALDALCKHRVAEISDTYSQALALEQSYNDLDTQLSRHSQMFETLSTVSISKDQLQNLLSLQFGLIQTKPTIQTFEEAAGKFINSLSVTTDASELSARVSGCRSRFDGLIGAIESRLETLQSALCAKQSVATSERQDLEDAGEREIPTEGETANSEEVILEEPKFGEKAKISKDEHILPADAVVGAEPDLIKGTPIEVDSTICKIDDLKDRMVAFQAWLDLESQAIECPVFENGSYPVTRSALTKAMQRVETFMTLIESRDRHLASLHADAEVLCPDLLRDLEKFQVLLDQIKSRYTNKSEALQEILAKSKPIETELQAQQLTIDDLESRFLKNLSSTSRLESFQQDLSSHEFPRLDSYICDLEQTLLSLGDESSGQSIQPLRQQEIELRQRLKCLKSSLKRAVEGGQDDQKATSNLLTRTDLIKRRMDELEAQLEAAGSENTVLNLDTLSSRLEDVTKISEKLNQCNDALKSLKDDTKDLAPVPLLESLLKDLKKQSSRISQSAHEATERINQKIEVAQQLADQQKLLSSSLSNARTSSPIQPHRPLPTSQKLEDYEHQYLMPLRNQLERLQKTGAVLSEMTQPGLGRRGLEQDLNSTRATVENLFALVSTAKEHVGDTSVFFTAQNNSARQLESVIQNVRDELAGQGLPSLVANVAQLDAILTKLMCLRNLLQSRRESLELLAEATNTEAHSDNVAKLIDDYQNVFDEVNFRINKVSDVLVRLREFNSLYESYLGWLADIELRFNKLPIFRDPVVTNANRVAELKKLSQDCMNETDTVIQLQTRGTELLGMCPDSSASVIKEKMEHVGSSFTELFDKVNSASQGVESAQSAINRLLKSNAYLTETLPNLESRLRNGESSKIIGDELNNQMKPHIDLLTSALEEIRKNLPHALFLDLPSQRHPLTIEELAADNISRFNNLYSEAMDASQKDQVLEIQIKNAYLKLKADEEWLEQAMRRLDPKIQSQPSREILSLNEDDNPENASYSLAVLPARAEQIDRLISGINAFRSELSKRQSDIEAHLVEAKRLLDKMPHRNTEEDLSPTLEGMVKRIIQQDKEIDALLDSADARSQQALALSKTLFENLTKVDNWMTSAESVLDQLPVAPLAVEEESDALRKLHISAKTLERELDGYKVILEQASSTAAALSALTAPSESTSVDTKIKQSSLRFRKLAKRIRNRSIDLEDAVTNSIDVNDKLNVLNEVLNETRDLAATIGVRLEPPSHDLSPPRMPPEFDLNILAPSAHVQQPVSMRTEYLGSQIAEGKAILDTLERRLPALVELTSSIEEFLSAPRSEMFSTVERSPLAVGLEDEPVIDVNVLNRAQSLQKEWLQLRAKVSQRLTSLVEAHRLASEEFWLPLSNFQGSLIALRRSMDAVASGHVARLPLEPSTYTSQIEALQDIQKQHEGSSERLDALRGVGNKIINLLIDERARSEEEKSILKKEINNAIREVSAIAQNITTTCEQQLLAAKDHLVTAQKLQTDLNVFVDQLEKAKTEFEAFEPVANTIDAVLKLMEQLEEWSSLIPPKHEQLENLNWVAGQLMSVAGISEAPEQPPSKVSGDIGKRGAQVQLMLTSATARWNELNDAINRRRHDLQTQLMTLGDFDSALDALIQWIKMMQANIDGISVSRGDKKSLEFELSRAKVNNLAILLKAQNFYSRLDELRRECRRLEGKISAPGARLIGGLPDSAKQSLNRSLQLHNSVEKLGKQIGDLRSSSAGLLASAGSTRDHLVGHLDGLSQQHAQLDAQSQDRLKQVQLGVAKVSAFHNDLGDFIQWLTQAERRINQAPNISFVPSTLQLQLPTQIALRREIASKREAALTPLDRAVLFIGSNALEQDVVLVKNLLASAHSSTQPNVLLRELNQHREFQRELGAHSASYDSVRRHLIKVKDKAPRDDLIELNRMLSELKYFWNAVCNKSLEKQKVLEEALLRSGQYKDAFVSLLEWINKIDSLLDDNEKKGCAGDVETVKQLEEVHRNLLDQLQERETSVIKLQTAASQLLTKCRPEGSSDAAELTDSLVMQEQLAGLNAQWTKVQLKAKARSDNLKLAHKIAEEFQRSCQDVFDYCAGAEYTLRKVSALPEGDDPRVMDSTDPLVEEKLANAEVAAITSGMAAQESRVCDCLARGNRILAECKNNPNGASRIRQWMNAVNTRWEEMLDWSQKREAKLAQLSKDQRERRLTLDALISWLNTTEVILCSDRMYVQPTISMGPLSIEVTSEISSGSSSRIESGSIGFEIDTSQVERLLAEVGQIEAELEKRRSQRDEVLRHARKSAVDRKRQVGSRGKALEHPPGDYGHGYASVRVNEMCEKWDRVVRIVKARQLALEERLAHANEVEKLKTFDFDNWRRRYLNWMNSKKARLIDMFHRYDLDRDGRLSRDEFVNAILKSKFPTSRLEMEVVANIVDANGDGYIDMKKFNTALRSATVPKSHHLDLSKIEGSAIEHEAKHQTSLCTCHNTYRISKINGNMYKFGDSQKLRLVRILRSNVMVRVGGGWTPLTEFLVKNDPCRVCFYTDEETERGKLSHGDALSSLADMAAVASTSPTEDVNAPRELKLIPKHLAASLPQLTPSLSGPRRSHWCRRDDQDLNETSRSGEFYIVMPQTISMTNTETSTRSPPRGGRTAFWTGSESARKDAGFPEDQTHMMLKFHPRFRDGSSASVTCTDPICSRQVGNISLSPLKRSNPRHATPTRRMDHLNKKDGRRVPVRTSLPIVVELATEANVLPTSLSSSLSELPEDRKDPSLESDVNVTELSPADEMISHSVEIGDQPQVGTGHLSSILEHYEGDVSKPTSLPKTEEMEPDSTTSACSPITQTNLQFPLSKLETHKMRPKLSSEKDQVL</sequence>
<feature type="coiled-coil region" evidence="5">
    <location>
        <begin position="1981"/>
        <end position="2015"/>
    </location>
</feature>
<dbReference type="Pfam" id="PF00435">
    <property type="entry name" value="Spectrin"/>
    <property type="match status" value="2"/>
</dbReference>
<keyword evidence="4" id="KW-0206">Cytoskeleton</keyword>
<feature type="coiled-coil region" evidence="5">
    <location>
        <begin position="1293"/>
        <end position="1397"/>
    </location>
</feature>
<evidence type="ECO:0000313" key="9">
    <source>
        <dbReference type="EMBL" id="VDM16562.1"/>
    </source>
</evidence>
<dbReference type="PROSITE" id="PS51460">
    <property type="entry name" value="GAR"/>
    <property type="match status" value="1"/>
</dbReference>
<feature type="region of interest" description="Disordered" evidence="6">
    <location>
        <begin position="3598"/>
        <end position="3619"/>
    </location>
</feature>
<evidence type="ECO:0000313" key="11">
    <source>
        <dbReference type="WBParaSite" id="TTAC_0000051201-mRNA-1"/>
    </source>
</evidence>
<keyword evidence="10" id="KW-1185">Reference proteome</keyword>
<dbReference type="PANTHER" id="PTHR23169:SF23">
    <property type="entry name" value="SHORT STOP, ISOFORM H"/>
    <property type="match status" value="1"/>
</dbReference>
<dbReference type="PANTHER" id="PTHR23169">
    <property type="entry name" value="ENVOPLAKIN"/>
    <property type="match status" value="1"/>
</dbReference>
<dbReference type="Pfam" id="PF02187">
    <property type="entry name" value="GAS2"/>
    <property type="match status" value="1"/>
</dbReference>